<name>A0ACD5HCU1_9PROT</name>
<keyword evidence="2" id="KW-1185">Reference proteome</keyword>
<sequence length="269" mass="28714">MKYTALTFSLPIISLLAACAPVTPPMNTATPPPDQHTSQSALDWQGSYAGDLPCADCPGIRSTLALKANGHYLLTTQYADRSQNITETTGRFHWQTAKVIELLGADQQKIGAYQVRENALAPLTDAGKALSTGDGKLWLLHKVSDHSAAQDLYASYAWRLSSLAGQSIAKGSEAKAPHLSFLPTEQRVAGWDGCNRVAGGLVLGANQQLKFPALISTRMACVGVSIDGPFSKALEQTRSYALQGSKLQFKDAEGKVLATFQAVATPPKK</sequence>
<dbReference type="EMBL" id="CP127526">
    <property type="protein sequence ID" value="XRI72752.1"/>
    <property type="molecule type" value="Genomic_DNA"/>
</dbReference>
<protein>
    <submittedName>
        <fullName evidence="1">Copper resistance protein NlpE N-terminal domain-containing protein</fullName>
    </submittedName>
</protein>
<reference evidence="1 2" key="1">
    <citation type="journal article" date="2021" name="ISME J.">
        <title>Genomic evolution of the class Acidithiobacillia: deep-branching Proteobacteria living in extreme acidic conditions.</title>
        <authorList>
            <person name="Moya-Beltran A."/>
            <person name="Beard S."/>
            <person name="Rojas-Villalobos C."/>
            <person name="Issotta F."/>
            <person name="Gallardo Y."/>
            <person name="Ulloa R."/>
            <person name="Giaveno A."/>
            <person name="Degli Esposti M."/>
            <person name="Johnson D.B."/>
            <person name="Quatrini R."/>
        </authorList>
    </citation>
    <scope>NUCLEOTIDE SEQUENCE [LARGE SCALE GENOMIC DNA]</scope>
    <source>
        <strain evidence="1 2">GG1-14</strain>
    </source>
</reference>
<evidence type="ECO:0000313" key="1">
    <source>
        <dbReference type="EMBL" id="XRI72752.1"/>
    </source>
</evidence>
<organism evidence="1 2">
    <name type="scientific">Acidithiobacillus montserratensis</name>
    <dbReference type="NCBI Taxonomy" id="2729135"/>
    <lineage>
        <taxon>Bacteria</taxon>
        <taxon>Pseudomonadati</taxon>
        <taxon>Pseudomonadota</taxon>
        <taxon>Acidithiobacillia</taxon>
        <taxon>Acidithiobacillales</taxon>
        <taxon>Acidithiobacillaceae</taxon>
        <taxon>Acidithiobacillus</taxon>
    </lineage>
</organism>
<accession>A0ACD5HCU1</accession>
<gene>
    <name evidence="1" type="ORF">HHS34_009880</name>
</gene>
<dbReference type="Proteomes" id="UP001195965">
    <property type="component" value="Chromosome"/>
</dbReference>
<evidence type="ECO:0000313" key="2">
    <source>
        <dbReference type="Proteomes" id="UP001195965"/>
    </source>
</evidence>
<proteinExistence type="predicted"/>